<proteinExistence type="predicted"/>
<feature type="chain" id="PRO_5025681707" description="Secreted protein" evidence="2">
    <location>
        <begin position="19"/>
        <end position="110"/>
    </location>
</feature>
<organism evidence="3">
    <name type="scientific">Ixodes ricinus</name>
    <name type="common">Common tick</name>
    <name type="synonym">Acarus ricinus</name>
    <dbReference type="NCBI Taxonomy" id="34613"/>
    <lineage>
        <taxon>Eukaryota</taxon>
        <taxon>Metazoa</taxon>
        <taxon>Ecdysozoa</taxon>
        <taxon>Arthropoda</taxon>
        <taxon>Chelicerata</taxon>
        <taxon>Arachnida</taxon>
        <taxon>Acari</taxon>
        <taxon>Parasitiformes</taxon>
        <taxon>Ixodida</taxon>
        <taxon>Ixodoidea</taxon>
        <taxon>Ixodidae</taxon>
        <taxon>Ixodinae</taxon>
        <taxon>Ixodes</taxon>
    </lineage>
</organism>
<protein>
    <recommendedName>
        <fullName evidence="4">Secreted protein</fullName>
    </recommendedName>
</protein>
<evidence type="ECO:0000313" key="3">
    <source>
        <dbReference type="EMBL" id="MXU89773.1"/>
    </source>
</evidence>
<evidence type="ECO:0008006" key="4">
    <source>
        <dbReference type="Google" id="ProtNLM"/>
    </source>
</evidence>
<name>A0A6B0UJE1_IXORI</name>
<keyword evidence="2" id="KW-0732">Signal</keyword>
<feature type="compositionally biased region" description="Basic residues" evidence="1">
    <location>
        <begin position="82"/>
        <end position="92"/>
    </location>
</feature>
<dbReference type="AlphaFoldDB" id="A0A6B0UJE1"/>
<sequence>MKIKGLFLLFFGCGHELGCCYLAVVRSEHGVRSWLTPSLWRKVTSILWHHSLSPARRNGRLGLQRGEPGTDQSSSQTSPSRHAPRAPPHRHSGGITGCCLFVIVRSESSS</sequence>
<evidence type="ECO:0000256" key="1">
    <source>
        <dbReference type="SAM" id="MobiDB-lite"/>
    </source>
</evidence>
<feature type="signal peptide" evidence="2">
    <location>
        <begin position="1"/>
        <end position="18"/>
    </location>
</feature>
<accession>A0A6B0UJE1</accession>
<feature type="region of interest" description="Disordered" evidence="1">
    <location>
        <begin position="57"/>
        <end position="95"/>
    </location>
</feature>
<reference evidence="3" key="1">
    <citation type="submission" date="2019-12" db="EMBL/GenBank/DDBJ databases">
        <title>An insight into the sialome of adult female Ixodes ricinus ticks feeding for 6 days.</title>
        <authorList>
            <person name="Perner J."/>
            <person name="Ribeiro J.M.C."/>
        </authorList>
    </citation>
    <scope>NUCLEOTIDE SEQUENCE</scope>
    <source>
        <strain evidence="3">Semi-engorged</strain>
        <tissue evidence="3">Salivary glands</tissue>
    </source>
</reference>
<evidence type="ECO:0000256" key="2">
    <source>
        <dbReference type="SAM" id="SignalP"/>
    </source>
</evidence>
<dbReference type="EMBL" id="GIFC01007690">
    <property type="protein sequence ID" value="MXU89773.1"/>
    <property type="molecule type" value="Transcribed_RNA"/>
</dbReference>